<evidence type="ECO:0000256" key="2">
    <source>
        <dbReference type="ARBA" id="ARBA00022964"/>
    </source>
</evidence>
<keyword evidence="2" id="KW-0223">Dioxygenase</keyword>
<dbReference type="GO" id="GO:0016020">
    <property type="term" value="C:membrane"/>
    <property type="evidence" value="ECO:0007669"/>
    <property type="project" value="TreeGrafter"/>
</dbReference>
<keyword evidence="3" id="KW-0560">Oxidoreductase</keyword>
<dbReference type="Pfam" id="PF05118">
    <property type="entry name" value="Asp_Arg_Hydrox"/>
    <property type="match status" value="1"/>
</dbReference>
<dbReference type="InterPro" id="IPR051821">
    <property type="entry name" value="Asp/Asn_beta-hydroxylase"/>
</dbReference>
<protein>
    <recommendedName>
        <fullName evidence="4">Aspartyl/asparaginy/proline hydroxylase domain-containing protein</fullName>
    </recommendedName>
</protein>
<dbReference type="Gene3D" id="2.60.120.330">
    <property type="entry name" value="B-lactam Antibiotic, Isopenicillin N Synthase, Chain"/>
    <property type="match status" value="1"/>
</dbReference>
<comment type="similarity">
    <text evidence="1">Belongs to the aspartyl/asparaginyl beta-hydroxylase family.</text>
</comment>
<name>A0A7S1FQB8_9STRA</name>
<dbReference type="PANTHER" id="PTHR46332:SF5">
    <property type="entry name" value="ASPARTATE BETA-HYDROXYLASE DOMAIN CONTAINING 2"/>
    <property type="match status" value="1"/>
</dbReference>
<dbReference type="InterPro" id="IPR007803">
    <property type="entry name" value="Asp/Arg/Pro-Hydrxlase"/>
</dbReference>
<reference evidence="5" key="1">
    <citation type="submission" date="2021-01" db="EMBL/GenBank/DDBJ databases">
        <authorList>
            <person name="Corre E."/>
            <person name="Pelletier E."/>
            <person name="Niang G."/>
            <person name="Scheremetjew M."/>
            <person name="Finn R."/>
            <person name="Kale V."/>
            <person name="Holt S."/>
            <person name="Cochrane G."/>
            <person name="Meng A."/>
            <person name="Brown T."/>
            <person name="Cohen L."/>
        </authorList>
    </citation>
    <scope>NUCLEOTIDE SEQUENCE</scope>
    <source>
        <strain evidence="5">308</strain>
    </source>
</reference>
<dbReference type="AlphaFoldDB" id="A0A7S1FQB8"/>
<proteinExistence type="inferred from homology"/>
<dbReference type="EMBL" id="HBFR01014178">
    <property type="protein sequence ID" value="CAD8883154.1"/>
    <property type="molecule type" value="Transcribed_RNA"/>
</dbReference>
<evidence type="ECO:0000313" key="5">
    <source>
        <dbReference type="EMBL" id="CAD8883154.1"/>
    </source>
</evidence>
<sequence length="132" mass="15377">MFGAVVCCKVVNPFRSHYYFVFFVFHLLDAQPHCGPMNLRLRIHLPLLVPRNSEGNLNASCGIRVGGQVREWEEGKAIVLDDAYEHEVWNKTSGERVILLFDIWHPDVHPDERVRIVEMFRYAKDQGWIGKK</sequence>
<organism evidence="5">
    <name type="scientific">Corethron hystrix</name>
    <dbReference type="NCBI Taxonomy" id="216773"/>
    <lineage>
        <taxon>Eukaryota</taxon>
        <taxon>Sar</taxon>
        <taxon>Stramenopiles</taxon>
        <taxon>Ochrophyta</taxon>
        <taxon>Bacillariophyta</taxon>
        <taxon>Coscinodiscophyceae</taxon>
        <taxon>Corethrophycidae</taxon>
        <taxon>Corethrales</taxon>
        <taxon>Corethraceae</taxon>
        <taxon>Corethron</taxon>
    </lineage>
</organism>
<evidence type="ECO:0000256" key="3">
    <source>
        <dbReference type="ARBA" id="ARBA00023002"/>
    </source>
</evidence>
<gene>
    <name evidence="5" type="ORF">CHYS00102_LOCUS10349</name>
</gene>
<dbReference type="PANTHER" id="PTHR46332">
    <property type="entry name" value="ASPARTATE BETA-HYDROXYLASE DOMAIN-CONTAINING PROTEIN 2"/>
    <property type="match status" value="1"/>
</dbReference>
<evidence type="ECO:0000259" key="4">
    <source>
        <dbReference type="Pfam" id="PF05118"/>
    </source>
</evidence>
<feature type="domain" description="Aspartyl/asparaginy/proline hydroxylase" evidence="4">
    <location>
        <begin position="31"/>
        <end position="106"/>
    </location>
</feature>
<dbReference type="InterPro" id="IPR027443">
    <property type="entry name" value="IPNS-like_sf"/>
</dbReference>
<accession>A0A7S1FQB8</accession>
<evidence type="ECO:0000256" key="1">
    <source>
        <dbReference type="ARBA" id="ARBA00007730"/>
    </source>
</evidence>
<dbReference type="SUPFAM" id="SSF51197">
    <property type="entry name" value="Clavaminate synthase-like"/>
    <property type="match status" value="1"/>
</dbReference>
<dbReference type="GO" id="GO:0051213">
    <property type="term" value="F:dioxygenase activity"/>
    <property type="evidence" value="ECO:0007669"/>
    <property type="project" value="UniProtKB-KW"/>
</dbReference>